<feature type="domain" description="Tetrahydrofolate dehydrogenase/cyclohydrolase catalytic" evidence="13">
    <location>
        <begin position="16"/>
        <end position="127"/>
    </location>
</feature>
<dbReference type="InterPro" id="IPR000672">
    <property type="entry name" value="THF_DH/CycHdrlase"/>
</dbReference>
<dbReference type="GO" id="GO:0000105">
    <property type="term" value="P:L-histidine biosynthetic process"/>
    <property type="evidence" value="ECO:0007669"/>
    <property type="project" value="UniProtKB-KW"/>
</dbReference>
<organism evidence="15 16">
    <name type="scientific">Bordetella genomosp. 8</name>
    <dbReference type="NCBI Taxonomy" id="1416806"/>
    <lineage>
        <taxon>Bacteria</taxon>
        <taxon>Pseudomonadati</taxon>
        <taxon>Pseudomonadota</taxon>
        <taxon>Betaproteobacteria</taxon>
        <taxon>Burkholderiales</taxon>
        <taxon>Alcaligenaceae</taxon>
        <taxon>Bordetella</taxon>
    </lineage>
</organism>
<feature type="domain" description="Tetrahydrofolate dehydrogenase/cyclohydrolase NAD(P)-binding" evidence="14">
    <location>
        <begin position="148"/>
        <end position="294"/>
    </location>
</feature>
<comment type="function">
    <text evidence="12">Catalyzes the oxidation of 5,10-methylenetetrahydrofolate to 5,10-methenyltetrahydrofolate and then the hydrolysis of 5,10-methenyltetrahydrofolate to 10-formyltetrahydrofolate.</text>
</comment>
<comment type="similarity">
    <text evidence="12">Belongs to the tetrahydrofolate dehydrogenase/cyclohydrolase family.</text>
</comment>
<evidence type="ECO:0000256" key="7">
    <source>
        <dbReference type="ARBA" id="ARBA00022857"/>
    </source>
</evidence>
<dbReference type="UniPathway" id="UPA00193"/>
<evidence type="ECO:0000256" key="11">
    <source>
        <dbReference type="ARBA" id="ARBA00023268"/>
    </source>
</evidence>
<dbReference type="InterPro" id="IPR046346">
    <property type="entry name" value="Aminoacid_DH-like_N_sf"/>
</dbReference>
<gene>
    <name evidence="12" type="primary">folD</name>
    <name evidence="15" type="ORF">CAL12_06115</name>
</gene>
<evidence type="ECO:0000256" key="3">
    <source>
        <dbReference type="ARBA" id="ARBA00022563"/>
    </source>
</evidence>
<accession>A0A1W6YHD6</accession>
<keyword evidence="3 12" id="KW-0554">One-carbon metabolism</keyword>
<dbReference type="AlphaFoldDB" id="A0A1W6YHD6"/>
<dbReference type="InterPro" id="IPR020631">
    <property type="entry name" value="THF_DH/CycHdrlase_NAD-bd_dom"/>
</dbReference>
<reference evidence="15 16" key="1">
    <citation type="submission" date="2017-05" db="EMBL/GenBank/DDBJ databases">
        <title>Complete and WGS of Bordetella genogroups.</title>
        <authorList>
            <person name="Spilker T."/>
            <person name="LiPuma J."/>
        </authorList>
    </citation>
    <scope>NUCLEOTIDE SEQUENCE [LARGE SCALE GENOMIC DNA]</scope>
    <source>
        <strain evidence="15 16">AU19157</strain>
    </source>
</reference>
<keyword evidence="6 12" id="KW-0378">Hydrolase</keyword>
<keyword evidence="10 12" id="KW-0486">Methionine biosynthesis</keyword>
<dbReference type="PRINTS" id="PR00085">
    <property type="entry name" value="THFDHDRGNASE"/>
</dbReference>
<comment type="catalytic activity">
    <reaction evidence="12">
        <text>(6R)-5,10-methylene-5,6,7,8-tetrahydrofolate + NADP(+) = (6R)-5,10-methenyltetrahydrofolate + NADPH</text>
        <dbReference type="Rhea" id="RHEA:22812"/>
        <dbReference type="ChEBI" id="CHEBI:15636"/>
        <dbReference type="ChEBI" id="CHEBI:57455"/>
        <dbReference type="ChEBI" id="CHEBI:57783"/>
        <dbReference type="ChEBI" id="CHEBI:58349"/>
        <dbReference type="EC" id="1.5.1.5"/>
    </reaction>
</comment>
<dbReference type="InterPro" id="IPR020630">
    <property type="entry name" value="THF_DH/CycHdrlase_cat_dom"/>
</dbReference>
<dbReference type="GO" id="GO:0035999">
    <property type="term" value="P:tetrahydrofolate interconversion"/>
    <property type="evidence" value="ECO:0007669"/>
    <property type="project" value="UniProtKB-UniRule"/>
</dbReference>
<evidence type="ECO:0000256" key="9">
    <source>
        <dbReference type="ARBA" id="ARBA00023102"/>
    </source>
</evidence>
<evidence type="ECO:0000256" key="4">
    <source>
        <dbReference type="ARBA" id="ARBA00022605"/>
    </source>
</evidence>
<dbReference type="Proteomes" id="UP000194151">
    <property type="component" value="Chromosome"/>
</dbReference>
<comment type="pathway">
    <text evidence="1 12">One-carbon metabolism; tetrahydrofolate interconversion.</text>
</comment>
<dbReference type="PANTHER" id="PTHR48099">
    <property type="entry name" value="C-1-TETRAHYDROFOLATE SYNTHASE, CYTOPLASMIC-RELATED"/>
    <property type="match status" value="1"/>
</dbReference>
<evidence type="ECO:0000256" key="5">
    <source>
        <dbReference type="ARBA" id="ARBA00022755"/>
    </source>
</evidence>
<evidence type="ECO:0000313" key="15">
    <source>
        <dbReference type="EMBL" id="ARP80451.1"/>
    </source>
</evidence>
<dbReference type="GO" id="GO:0004488">
    <property type="term" value="F:methylenetetrahydrofolate dehydrogenase (NADP+) activity"/>
    <property type="evidence" value="ECO:0007669"/>
    <property type="project" value="UniProtKB-UniRule"/>
</dbReference>
<dbReference type="FunFam" id="3.40.50.10860:FF:000005">
    <property type="entry name" value="C-1-tetrahydrofolate synthase, cytoplasmic, putative"/>
    <property type="match status" value="1"/>
</dbReference>
<dbReference type="RefSeq" id="WP_086063681.1">
    <property type="nucleotide sequence ID" value="NZ_CP021108.1"/>
</dbReference>
<dbReference type="Pfam" id="PF02882">
    <property type="entry name" value="THF_DHG_CYH_C"/>
    <property type="match status" value="1"/>
</dbReference>
<dbReference type="EC" id="3.5.4.9" evidence="12"/>
<dbReference type="STRING" id="1416806.CAL12_06115"/>
<protein>
    <recommendedName>
        <fullName evidence="12">Bifunctional protein FolD</fullName>
    </recommendedName>
    <domain>
        <recommendedName>
            <fullName evidence="12">Methylenetetrahydrofolate dehydrogenase</fullName>
            <ecNumber evidence="12">1.5.1.5</ecNumber>
        </recommendedName>
    </domain>
    <domain>
        <recommendedName>
            <fullName evidence="12">Methenyltetrahydrofolate cyclohydrolase</fullName>
            <ecNumber evidence="12">3.5.4.9</ecNumber>
        </recommendedName>
    </domain>
</protein>
<dbReference type="OrthoDB" id="9803580at2"/>
<keyword evidence="8 12" id="KW-0560">Oxidoreductase</keyword>
<evidence type="ECO:0000256" key="10">
    <source>
        <dbReference type="ARBA" id="ARBA00023167"/>
    </source>
</evidence>
<comment type="catalytic activity">
    <reaction evidence="12">
        <text>(6R)-5,10-methenyltetrahydrofolate + H2O = (6R)-10-formyltetrahydrofolate + H(+)</text>
        <dbReference type="Rhea" id="RHEA:23700"/>
        <dbReference type="ChEBI" id="CHEBI:15377"/>
        <dbReference type="ChEBI" id="CHEBI:15378"/>
        <dbReference type="ChEBI" id="CHEBI:57455"/>
        <dbReference type="ChEBI" id="CHEBI:195366"/>
        <dbReference type="EC" id="3.5.4.9"/>
    </reaction>
</comment>
<dbReference type="NCBIfam" id="NF010785">
    <property type="entry name" value="PRK14188.1"/>
    <property type="match status" value="1"/>
</dbReference>
<dbReference type="SUPFAM" id="SSF51735">
    <property type="entry name" value="NAD(P)-binding Rossmann-fold domains"/>
    <property type="match status" value="1"/>
</dbReference>
<proteinExistence type="inferred from homology"/>
<dbReference type="HAMAP" id="MF_01576">
    <property type="entry name" value="THF_DHG_CYH"/>
    <property type="match status" value="1"/>
</dbReference>
<dbReference type="PANTHER" id="PTHR48099:SF5">
    <property type="entry name" value="C-1-TETRAHYDROFOLATE SYNTHASE, CYTOPLASMIC"/>
    <property type="match status" value="1"/>
</dbReference>
<evidence type="ECO:0000256" key="2">
    <source>
        <dbReference type="ARBA" id="ARBA00011738"/>
    </source>
</evidence>
<feature type="binding site" evidence="12">
    <location>
        <position position="200"/>
    </location>
    <ligand>
        <name>NADP(+)</name>
        <dbReference type="ChEBI" id="CHEBI:58349"/>
    </ligand>
</feature>
<keyword evidence="11 12" id="KW-0511">Multifunctional enzyme</keyword>
<dbReference type="Gene3D" id="3.40.50.720">
    <property type="entry name" value="NAD(P)-binding Rossmann-like Domain"/>
    <property type="match status" value="1"/>
</dbReference>
<evidence type="ECO:0000259" key="13">
    <source>
        <dbReference type="Pfam" id="PF00763"/>
    </source>
</evidence>
<name>A0A1W6YHD6_9BORD</name>
<feature type="binding site" evidence="12">
    <location>
        <begin position="175"/>
        <end position="177"/>
    </location>
    <ligand>
        <name>NADP(+)</name>
        <dbReference type="ChEBI" id="CHEBI:58349"/>
    </ligand>
</feature>
<dbReference type="InterPro" id="IPR020867">
    <property type="entry name" value="THF_DH/CycHdrlase_CS"/>
</dbReference>
<feature type="binding site" evidence="12">
    <location>
        <position position="241"/>
    </location>
    <ligand>
        <name>NADP(+)</name>
        <dbReference type="ChEBI" id="CHEBI:58349"/>
    </ligand>
</feature>
<dbReference type="Gene3D" id="3.40.50.10860">
    <property type="entry name" value="Leucine Dehydrogenase, chain A, domain 1"/>
    <property type="match status" value="1"/>
</dbReference>
<comment type="subunit">
    <text evidence="2 12">Homodimer.</text>
</comment>
<dbReference type="CDD" id="cd01080">
    <property type="entry name" value="NAD_bind_m-THF_DH_Cyclohyd"/>
    <property type="match status" value="1"/>
</dbReference>
<evidence type="ECO:0000313" key="16">
    <source>
        <dbReference type="Proteomes" id="UP000194151"/>
    </source>
</evidence>
<evidence type="ECO:0000256" key="6">
    <source>
        <dbReference type="ARBA" id="ARBA00022801"/>
    </source>
</evidence>
<keyword evidence="7 12" id="KW-0521">NADP</keyword>
<dbReference type="KEGG" id="bgv:CAL12_06115"/>
<evidence type="ECO:0000256" key="8">
    <source>
        <dbReference type="ARBA" id="ARBA00023002"/>
    </source>
</evidence>
<dbReference type="InterPro" id="IPR036291">
    <property type="entry name" value="NAD(P)-bd_dom_sf"/>
</dbReference>
<evidence type="ECO:0000256" key="12">
    <source>
        <dbReference type="HAMAP-Rule" id="MF_01576"/>
    </source>
</evidence>
<dbReference type="SUPFAM" id="SSF53223">
    <property type="entry name" value="Aminoacid dehydrogenase-like, N-terminal domain"/>
    <property type="match status" value="1"/>
</dbReference>
<dbReference type="GO" id="GO:0009086">
    <property type="term" value="P:methionine biosynthetic process"/>
    <property type="evidence" value="ECO:0007669"/>
    <property type="project" value="UniProtKB-KW"/>
</dbReference>
<evidence type="ECO:0000259" key="14">
    <source>
        <dbReference type="Pfam" id="PF02882"/>
    </source>
</evidence>
<sequence length="312" mass="32792">MRTAPSSSDARKAIALSGTEAAAEVTAEVARQMRESGVIPKLAVVLVGDDAASAVYVANKARQAERIGFGSLQIRLPAETSGAELSAVIRRLNDDPSVHGILVQLPLPPHLPAEAVIREIAPEKDVDGFHEVNVGRMTIQSSRNAFVPCTPLGCMHLIHRAIGHELKGLSAVVIGKSNIVGRPMATLLMHAECTVSVAHIHTRNIEQLCRTADILVVAAGSPGLVRGDWIKPGAVVIDVGINRIAGEAGTHRLAGDVAYDEAAEVASFITPVPGGVGPMTIAMLMKNTYAAALQAERANPRRHAGLRARSNG</sequence>
<dbReference type="Pfam" id="PF00763">
    <property type="entry name" value="THF_DHG_CYH"/>
    <property type="match status" value="1"/>
</dbReference>
<keyword evidence="4 12" id="KW-0028">Amino-acid biosynthesis</keyword>
<dbReference type="FunFam" id="3.40.50.720:FF:000006">
    <property type="entry name" value="Bifunctional protein FolD"/>
    <property type="match status" value="1"/>
</dbReference>
<keyword evidence="16" id="KW-1185">Reference proteome</keyword>
<evidence type="ECO:0000256" key="1">
    <source>
        <dbReference type="ARBA" id="ARBA00004777"/>
    </source>
</evidence>
<dbReference type="GO" id="GO:0006164">
    <property type="term" value="P:purine nucleotide biosynthetic process"/>
    <property type="evidence" value="ECO:0007669"/>
    <property type="project" value="UniProtKB-KW"/>
</dbReference>
<keyword evidence="5 12" id="KW-0658">Purine biosynthesis</keyword>
<dbReference type="EC" id="1.5.1.5" evidence="12"/>
<keyword evidence="9 12" id="KW-0368">Histidine biosynthesis</keyword>
<dbReference type="PROSITE" id="PS00767">
    <property type="entry name" value="THF_DHG_CYH_2"/>
    <property type="match status" value="1"/>
</dbReference>
<dbReference type="EMBL" id="CP021108">
    <property type="protein sequence ID" value="ARP80451.1"/>
    <property type="molecule type" value="Genomic_DNA"/>
</dbReference>
<dbReference type="GO" id="GO:0004477">
    <property type="term" value="F:methenyltetrahydrofolate cyclohydrolase activity"/>
    <property type="evidence" value="ECO:0007669"/>
    <property type="project" value="UniProtKB-UniRule"/>
</dbReference>
<dbReference type="GO" id="GO:0005829">
    <property type="term" value="C:cytosol"/>
    <property type="evidence" value="ECO:0007669"/>
    <property type="project" value="TreeGrafter"/>
</dbReference>